<evidence type="ECO:0000256" key="1">
    <source>
        <dbReference type="PIRSR" id="PIRSR001221-1"/>
    </source>
</evidence>
<dbReference type="PANTHER" id="PTHR43372">
    <property type="entry name" value="FATTY-ACID AMIDE HYDROLASE"/>
    <property type="match status" value="1"/>
</dbReference>
<dbReference type="Proteomes" id="UP000887013">
    <property type="component" value="Unassembled WGS sequence"/>
</dbReference>
<keyword evidence="5" id="KW-1185">Reference proteome</keyword>
<dbReference type="Pfam" id="PF01425">
    <property type="entry name" value="Amidase"/>
    <property type="match status" value="1"/>
</dbReference>
<name>A0A8X6UD10_NEPPI</name>
<dbReference type="EMBL" id="BMAW01030951">
    <property type="protein sequence ID" value="GFU18907.1"/>
    <property type="molecule type" value="Genomic_DNA"/>
</dbReference>
<gene>
    <name evidence="4" type="primary">FAAH2</name>
    <name evidence="4" type="ORF">NPIL_110011</name>
</gene>
<feature type="transmembrane region" description="Helical" evidence="2">
    <location>
        <begin position="75"/>
        <end position="98"/>
    </location>
</feature>
<dbReference type="PANTHER" id="PTHR43372:SF2">
    <property type="entry name" value="IP13792P"/>
    <property type="match status" value="1"/>
</dbReference>
<dbReference type="GO" id="GO:0012505">
    <property type="term" value="C:endomembrane system"/>
    <property type="evidence" value="ECO:0007669"/>
    <property type="project" value="TreeGrafter"/>
</dbReference>
<keyword evidence="2" id="KW-1133">Transmembrane helix</keyword>
<protein>
    <submittedName>
        <fullName evidence="4">Fatty-acid amide hydrolase 2</fullName>
    </submittedName>
</protein>
<comment type="caution">
    <text evidence="4">The sequence shown here is derived from an EMBL/GenBank/DDBJ whole genome shotgun (WGS) entry which is preliminary data.</text>
</comment>
<feature type="active site" description="Charge relay system" evidence="1">
    <location>
        <position position="271"/>
    </location>
</feature>
<dbReference type="GO" id="GO:0016787">
    <property type="term" value="F:hydrolase activity"/>
    <property type="evidence" value="ECO:0007669"/>
    <property type="project" value="UniProtKB-KW"/>
</dbReference>
<keyword evidence="2" id="KW-0472">Membrane</keyword>
<reference evidence="4" key="1">
    <citation type="submission" date="2020-08" db="EMBL/GenBank/DDBJ databases">
        <title>Multicomponent nature underlies the extraordinary mechanical properties of spider dragline silk.</title>
        <authorList>
            <person name="Kono N."/>
            <person name="Nakamura H."/>
            <person name="Mori M."/>
            <person name="Yoshida Y."/>
            <person name="Ohtoshi R."/>
            <person name="Malay A.D."/>
            <person name="Moran D.A.P."/>
            <person name="Tomita M."/>
            <person name="Numata K."/>
            <person name="Arakawa K."/>
        </authorList>
    </citation>
    <scope>NUCLEOTIDE SEQUENCE</scope>
</reference>
<proteinExistence type="predicted"/>
<dbReference type="AlphaFoldDB" id="A0A8X6UD10"/>
<dbReference type="InterPro" id="IPR023631">
    <property type="entry name" value="Amidase_dom"/>
</dbReference>
<sequence>MVLRVEDNQVFLWEVGNVFSNEEFEVCHLPLHESDPHLEEEDIDAIILSPFVLVDVNGHILQNLVFHFAAMKRAIIYYSCQTIHTIFVNIFNCLLAVWHYGKRKIVPSIEDPLLLMSATKLAKGIREGKLNCENVIRSYFKRIQEVDPYINATVEQCFDDALKAAKEVDHLIASKKYSSEELAKKKPLLGVPFTVKIVMRVKGLRHTSGSRLNENVIATEDAPTVALFKEAGAIIIATTNAPEMALHFETVNVLHGKTSNPYDTTRSSGGSSGGESALIAAGGSVLGLGNDLLGSVRIPAHYTGIFAHKPSQELVPNLGAVPPDRIDPSEKSPFTEAYKVMVIGPLCRYAEDLIVSMRILTTRNDIRETFGKEINYEKFRIFYLKEMKTPMVPFVEADIAAGLQNAISYFESHYNTSSKEIKLPLLFDMFRCGWTLLVNLFFDAEDALSSGRGIPFNTKLDLLKSFFGKSTLCFMTLMLLQFRQNPLLYRGSKLQEYKMMIEEIRNELNNILDENSVLLLPTLPITAPYHHSGIPLMGKVCYTAIISYIGFPSTHCPIGYNKHGLPYGIQIVGRKNNDALTIACAVELEKAFGGWRAPGTTKRDV</sequence>
<feature type="active site" description="Charge relay system" evidence="1">
    <location>
        <position position="196"/>
    </location>
</feature>
<keyword evidence="4" id="KW-0378">Hydrolase</keyword>
<dbReference type="InterPro" id="IPR036928">
    <property type="entry name" value="AS_sf"/>
</dbReference>
<organism evidence="4 5">
    <name type="scientific">Nephila pilipes</name>
    <name type="common">Giant wood spider</name>
    <name type="synonym">Nephila maculata</name>
    <dbReference type="NCBI Taxonomy" id="299642"/>
    <lineage>
        <taxon>Eukaryota</taxon>
        <taxon>Metazoa</taxon>
        <taxon>Ecdysozoa</taxon>
        <taxon>Arthropoda</taxon>
        <taxon>Chelicerata</taxon>
        <taxon>Arachnida</taxon>
        <taxon>Araneae</taxon>
        <taxon>Araneomorphae</taxon>
        <taxon>Entelegynae</taxon>
        <taxon>Araneoidea</taxon>
        <taxon>Nephilidae</taxon>
        <taxon>Nephila</taxon>
    </lineage>
</organism>
<dbReference type="PIRSF" id="PIRSF001221">
    <property type="entry name" value="Amidase_fungi"/>
    <property type="match status" value="1"/>
</dbReference>
<dbReference type="InterPro" id="IPR052739">
    <property type="entry name" value="FAAH2"/>
</dbReference>
<evidence type="ECO:0000313" key="4">
    <source>
        <dbReference type="EMBL" id="GFU18907.1"/>
    </source>
</evidence>
<evidence type="ECO:0000313" key="5">
    <source>
        <dbReference type="Proteomes" id="UP000887013"/>
    </source>
</evidence>
<evidence type="ECO:0000256" key="2">
    <source>
        <dbReference type="SAM" id="Phobius"/>
    </source>
</evidence>
<dbReference type="Gene3D" id="3.90.1300.10">
    <property type="entry name" value="Amidase signature (AS) domain"/>
    <property type="match status" value="1"/>
</dbReference>
<feature type="domain" description="Amidase" evidence="3">
    <location>
        <begin position="135"/>
        <end position="580"/>
    </location>
</feature>
<dbReference type="SUPFAM" id="SSF75304">
    <property type="entry name" value="Amidase signature (AS) enzymes"/>
    <property type="match status" value="1"/>
</dbReference>
<accession>A0A8X6UD10</accession>
<dbReference type="OrthoDB" id="6434188at2759"/>
<keyword evidence="2" id="KW-0812">Transmembrane</keyword>
<evidence type="ECO:0000259" key="3">
    <source>
        <dbReference type="Pfam" id="PF01425"/>
    </source>
</evidence>
<feature type="active site" description="Acyl-ester intermediate" evidence="1">
    <location>
        <position position="295"/>
    </location>
</feature>